<proteinExistence type="predicted"/>
<dbReference type="EMBL" id="ML119988">
    <property type="protein sequence ID" value="RPA71011.1"/>
    <property type="molecule type" value="Genomic_DNA"/>
</dbReference>
<reference evidence="1 2" key="1">
    <citation type="journal article" date="2018" name="Nat. Ecol. Evol.">
        <title>Pezizomycetes genomes reveal the molecular basis of ectomycorrhizal truffle lifestyle.</title>
        <authorList>
            <person name="Murat C."/>
            <person name="Payen T."/>
            <person name="Noel B."/>
            <person name="Kuo A."/>
            <person name="Morin E."/>
            <person name="Chen J."/>
            <person name="Kohler A."/>
            <person name="Krizsan K."/>
            <person name="Balestrini R."/>
            <person name="Da Silva C."/>
            <person name="Montanini B."/>
            <person name="Hainaut M."/>
            <person name="Levati E."/>
            <person name="Barry K.W."/>
            <person name="Belfiori B."/>
            <person name="Cichocki N."/>
            <person name="Clum A."/>
            <person name="Dockter R.B."/>
            <person name="Fauchery L."/>
            <person name="Guy J."/>
            <person name="Iotti M."/>
            <person name="Le Tacon F."/>
            <person name="Lindquist E.A."/>
            <person name="Lipzen A."/>
            <person name="Malagnac F."/>
            <person name="Mello A."/>
            <person name="Molinier V."/>
            <person name="Miyauchi S."/>
            <person name="Poulain J."/>
            <person name="Riccioni C."/>
            <person name="Rubini A."/>
            <person name="Sitrit Y."/>
            <person name="Splivallo R."/>
            <person name="Traeger S."/>
            <person name="Wang M."/>
            <person name="Zifcakova L."/>
            <person name="Wipf D."/>
            <person name="Zambonelli A."/>
            <person name="Paolocci F."/>
            <person name="Nowrousian M."/>
            <person name="Ottonello S."/>
            <person name="Baldrian P."/>
            <person name="Spatafora J.W."/>
            <person name="Henrissat B."/>
            <person name="Nagy L.G."/>
            <person name="Aury J.M."/>
            <person name="Wincker P."/>
            <person name="Grigoriev I.V."/>
            <person name="Bonfante P."/>
            <person name="Martin F.M."/>
        </authorList>
    </citation>
    <scope>NUCLEOTIDE SEQUENCE [LARGE SCALE GENOMIC DNA]</scope>
    <source>
        <strain evidence="1 2">RN42</strain>
    </source>
</reference>
<dbReference type="AlphaFoldDB" id="A0A3N4HF05"/>
<keyword evidence="2" id="KW-1185">Reference proteome</keyword>
<protein>
    <submittedName>
        <fullName evidence="1">Uncharacterized protein</fullName>
    </submittedName>
</protein>
<sequence>MSSSQSLPSLEQSSKKTHLSLKTRIAILEARRAAYIQRIRLSTERFAASATDQSAVTQEILRLMNAPVTFRPIFPFVPITENNIHLQEAIIQSLEEKLQLERDLETAYETIIERFAASRLSVEQKLAIMRETHDEIFQDLGK</sequence>
<evidence type="ECO:0000313" key="2">
    <source>
        <dbReference type="Proteomes" id="UP000275078"/>
    </source>
</evidence>
<gene>
    <name evidence="1" type="ORF">BJ508DRAFT_336487</name>
</gene>
<organism evidence="1 2">
    <name type="scientific">Ascobolus immersus RN42</name>
    <dbReference type="NCBI Taxonomy" id="1160509"/>
    <lineage>
        <taxon>Eukaryota</taxon>
        <taxon>Fungi</taxon>
        <taxon>Dikarya</taxon>
        <taxon>Ascomycota</taxon>
        <taxon>Pezizomycotina</taxon>
        <taxon>Pezizomycetes</taxon>
        <taxon>Pezizales</taxon>
        <taxon>Ascobolaceae</taxon>
        <taxon>Ascobolus</taxon>
    </lineage>
</organism>
<name>A0A3N4HF05_ASCIM</name>
<evidence type="ECO:0000313" key="1">
    <source>
        <dbReference type="EMBL" id="RPA71011.1"/>
    </source>
</evidence>
<accession>A0A3N4HF05</accession>
<dbReference type="Proteomes" id="UP000275078">
    <property type="component" value="Unassembled WGS sequence"/>
</dbReference>